<name>A0ABN5YWG9_9MYCO</name>
<accession>A0ABN5YWG9</accession>
<evidence type="ECO:0000259" key="1">
    <source>
        <dbReference type="Pfam" id="PF03466"/>
    </source>
</evidence>
<dbReference type="SUPFAM" id="SSF53850">
    <property type="entry name" value="Periplasmic binding protein-like II"/>
    <property type="match status" value="1"/>
</dbReference>
<dbReference type="Proteomes" id="UP000465609">
    <property type="component" value="Chromosome"/>
</dbReference>
<organism evidence="2 3">
    <name type="scientific">Mycolicibacterium aubagnense</name>
    <dbReference type="NCBI Taxonomy" id="319707"/>
    <lineage>
        <taxon>Bacteria</taxon>
        <taxon>Bacillati</taxon>
        <taxon>Actinomycetota</taxon>
        <taxon>Actinomycetes</taxon>
        <taxon>Mycobacteriales</taxon>
        <taxon>Mycobacteriaceae</taxon>
        <taxon>Mycolicibacterium</taxon>
    </lineage>
</organism>
<sequence length="100" mass="11314">MRLMFEEPMVFVCRNDHPMASKKEVSLIDPAEEDLIGFPPDWGFRCLMDNAFLAAGVQSRPVHVIPAASRWSVNWFVKGWGPPSCPRRNARSSTICARSH</sequence>
<dbReference type="InterPro" id="IPR005119">
    <property type="entry name" value="LysR_subst-bd"/>
</dbReference>
<evidence type="ECO:0000313" key="3">
    <source>
        <dbReference type="Proteomes" id="UP000465609"/>
    </source>
</evidence>
<dbReference type="EMBL" id="AP022577">
    <property type="protein sequence ID" value="BBX86240.1"/>
    <property type="molecule type" value="Genomic_DNA"/>
</dbReference>
<keyword evidence="3" id="KW-1185">Reference proteome</keyword>
<protein>
    <recommendedName>
        <fullName evidence="1">LysR substrate-binding domain-containing protein</fullName>
    </recommendedName>
</protein>
<dbReference type="Gene3D" id="3.40.190.290">
    <property type="match status" value="1"/>
</dbReference>
<dbReference type="Pfam" id="PF03466">
    <property type="entry name" value="LysR_substrate"/>
    <property type="match status" value="1"/>
</dbReference>
<proteinExistence type="predicted"/>
<dbReference type="RefSeq" id="WP_163911529.1">
    <property type="nucleotide sequence ID" value="NZ_AP022577.1"/>
</dbReference>
<reference evidence="2 3" key="1">
    <citation type="journal article" date="2019" name="Emerg. Microbes Infect.">
        <title>Comprehensive subspecies identification of 175 nontuberculous mycobacteria species based on 7547 genomic profiles.</title>
        <authorList>
            <person name="Matsumoto Y."/>
            <person name="Kinjo T."/>
            <person name="Motooka D."/>
            <person name="Nabeya D."/>
            <person name="Jung N."/>
            <person name="Uechi K."/>
            <person name="Horii T."/>
            <person name="Iida T."/>
            <person name="Fujita J."/>
            <person name="Nakamura S."/>
        </authorList>
    </citation>
    <scope>NUCLEOTIDE SEQUENCE [LARGE SCALE GENOMIC DNA]</scope>
    <source>
        <strain evidence="2 3">JCM 15296</strain>
    </source>
</reference>
<gene>
    <name evidence="2" type="ORF">MAUB_41130</name>
</gene>
<evidence type="ECO:0000313" key="2">
    <source>
        <dbReference type="EMBL" id="BBX86240.1"/>
    </source>
</evidence>
<feature type="domain" description="LysR substrate-binding" evidence="1">
    <location>
        <begin position="2"/>
        <end position="64"/>
    </location>
</feature>